<dbReference type="CDD" id="cd01173">
    <property type="entry name" value="pyridoxal_pyridoxamine_kinase"/>
    <property type="match status" value="1"/>
</dbReference>
<dbReference type="PROSITE" id="PS50908">
    <property type="entry name" value="RWD"/>
    <property type="match status" value="1"/>
</dbReference>
<comment type="pathway">
    <text evidence="2">Cofactor metabolism; pyridoxal 5'-phosphate salvage; pyridoxine 5'-phosphate from pyridoxine: step 1/1.</text>
</comment>
<keyword evidence="8" id="KW-0808">Transferase</keyword>
<dbReference type="PROSITE" id="PS00678">
    <property type="entry name" value="WD_REPEATS_1"/>
    <property type="match status" value="1"/>
</dbReference>
<dbReference type="PROSITE" id="PS50294">
    <property type="entry name" value="WD_REPEATS_REGION"/>
    <property type="match status" value="1"/>
</dbReference>
<sequence>MATRWSNDFIVAEHKDLQATAMSVDHSGSLVLLFGRRYMALVNLDKPTETLKKVNRKTKYDVGFAATADWSPVISDELIAFSSDERVEVFRWKNCDLTTEHSFKAHSRVVTDLQWHKTDPNLLATCSLDTFLHIWDLRDMRRPATSLSTVVGSSHVRWNCVSKDVLASAHDGDVKIWDHRKPNWNLHSENHITTSSQDCTVKFFDINSPRRVDNVLTFNAPVWRVKHAPFGNGLVTVVISNIRREEKSLVLWNTENQVAPVHTFVGHSDHVLEVAWRKKLTGDDNFQLVTWCKDQRLRIWRIEPSLQELCGHVLNNAVKGSVSENEILTDPVDPQEIVTTAEEPETAEVMSSPIQTPKTLQQEFTLTNSSLANVMVEDMDADARTCIVTAKVNMHIARLLFTFPPSYPVNSPPSFKLLNGSQIDATIQAKLLKDLKQTALQRVKKNKSCLEPCLRILGSSLESLVTVPEDSSFVNKFPDASSVFGSFKDAYVPFPRSSGAAFCSAGLLVCFGQPNNLSRRVSVRSESSSTPRALSALVPATAAFGTMTPLFSQAGSGTGSQVPESQAIASFYYPERQRARSKGRNSGSGPSGHRGSFAKPSNKVFVIIYDSASLLFMHRELAEKYKLKGKDVVEVCHYNAGVALSANRKDLAQVWQLAALAAATPPPPLPLASHWSENDEDSPSAWAAHPFGQTMIEALVQHYAKQCDVQTAAMLSCLFGSRTENLPSHRKKLTNVNVSRLASGKWCFKPGGSPYHTVHPADTSLEGWSFHLLKQNRSNSWSDSLDEIKTLASMSENTDPSRMEEIELSTSKMLDEKNSELHDCFKRVYADILYRWDLLEARTQVLKYVTHNNNTKGMEFITDCRFCSKQSQGPSCLICKETVFPCSICHISVRGPASFCFMCGHGGHIKHMNSWFAKEEQCPTGCGCKCMIEMAGYVGNKSATFPLQVLGFEVDAINSVQFSNHTGYGFWKGQVLNEHELDELTEGLERNELLNYSHLLTGYVGNPLFLSRIVGIVPKLRKVNPSLVFVCDPVMGDNGQMYVPKELMPIYRDQILPLADIITPNQFEAELLTGTKMNNKEEAWEAVRLLHAKGPKTVILSSTELGSEDYLLALASYSDGTKSTRISVEIPKLPAIFTGTGDLFAALILAWMTKSNSDLKGSVEKTISTLQAVLKRTIAHAEEQSGGKPPSKAHLELRLIQSKSDIEQPTISVTAVPN</sequence>
<dbReference type="SMART" id="SM00320">
    <property type="entry name" value="WD40"/>
    <property type="match status" value="3"/>
</dbReference>
<evidence type="ECO:0000256" key="1">
    <source>
        <dbReference type="ARBA" id="ARBA00004750"/>
    </source>
</evidence>
<dbReference type="InterPro" id="IPR013749">
    <property type="entry name" value="PM/HMP-P_kinase-1"/>
</dbReference>
<evidence type="ECO:0000256" key="8">
    <source>
        <dbReference type="ARBA" id="ARBA00022679"/>
    </source>
</evidence>
<dbReference type="EMBL" id="CADEPI010000090">
    <property type="protein sequence ID" value="CAB3373843.1"/>
    <property type="molecule type" value="Genomic_DNA"/>
</dbReference>
<dbReference type="GO" id="GO:0005524">
    <property type="term" value="F:ATP binding"/>
    <property type="evidence" value="ECO:0007669"/>
    <property type="project" value="UniProtKB-KW"/>
</dbReference>
<dbReference type="SMART" id="SM00591">
    <property type="entry name" value="RWD"/>
    <property type="match status" value="1"/>
</dbReference>
<feature type="repeat" description="WD" evidence="18">
    <location>
        <begin position="103"/>
        <end position="145"/>
    </location>
</feature>
<comment type="similarity">
    <text evidence="14">Belongs to the WD repeat WDR59 family.</text>
</comment>
<comment type="pathway">
    <text evidence="1">Cofactor metabolism; pyridoxal 5'-phosphate salvage; pyridoxamine 5'-phosphate from pyridoxamine: step 1/1.</text>
</comment>
<reference evidence="20 21" key="1">
    <citation type="submission" date="2020-04" db="EMBL/GenBank/DDBJ databases">
        <authorList>
            <person name="Alioto T."/>
            <person name="Alioto T."/>
            <person name="Gomez Garrido J."/>
        </authorList>
    </citation>
    <scope>NUCLEOTIDE SEQUENCE [LARGE SCALE GENOMIC DNA]</scope>
</reference>
<comment type="caution">
    <text evidence="20">The sequence shown here is derived from an EMBL/GenBank/DDBJ whole genome shotgun (WGS) entry which is preliminary data.</text>
</comment>
<keyword evidence="21" id="KW-1185">Reference proteome</keyword>
<feature type="domain" description="RWD" evidence="19">
    <location>
        <begin position="362"/>
        <end position="464"/>
    </location>
</feature>
<keyword evidence="7 18" id="KW-0853">WD repeat</keyword>
<dbReference type="PANTHER" id="PTHR46170:SF1">
    <property type="entry name" value="GATOR COMPLEX PROTEIN WDR59"/>
    <property type="match status" value="1"/>
</dbReference>
<dbReference type="SUPFAM" id="SSF53613">
    <property type="entry name" value="Ribokinase-like"/>
    <property type="match status" value="1"/>
</dbReference>
<comment type="catalytic activity">
    <reaction evidence="17">
        <text>pyridoxine + ATP = pyridoxine 5'-phosphate + ADP + H(+)</text>
        <dbReference type="Rhea" id="RHEA:25108"/>
        <dbReference type="ChEBI" id="CHEBI:15378"/>
        <dbReference type="ChEBI" id="CHEBI:16709"/>
        <dbReference type="ChEBI" id="CHEBI:30616"/>
        <dbReference type="ChEBI" id="CHEBI:58589"/>
        <dbReference type="ChEBI" id="CHEBI:456216"/>
        <dbReference type="EC" id="2.7.1.35"/>
    </reaction>
    <physiologicalReaction direction="left-to-right" evidence="17">
        <dbReference type="Rhea" id="RHEA:25109"/>
    </physiologicalReaction>
</comment>
<dbReference type="InterPro" id="IPR019775">
    <property type="entry name" value="WD40_repeat_CS"/>
</dbReference>
<evidence type="ECO:0000256" key="6">
    <source>
        <dbReference type="ARBA" id="ARBA00018134"/>
    </source>
</evidence>
<dbReference type="GO" id="GO:0005774">
    <property type="term" value="C:vacuolar membrane"/>
    <property type="evidence" value="ECO:0007669"/>
    <property type="project" value="TreeGrafter"/>
</dbReference>
<evidence type="ECO:0000256" key="14">
    <source>
        <dbReference type="ARBA" id="ARBA00038452"/>
    </source>
</evidence>
<dbReference type="PROSITE" id="PS50082">
    <property type="entry name" value="WD_REPEATS_2"/>
    <property type="match status" value="1"/>
</dbReference>
<dbReference type="Gene3D" id="2.130.10.10">
    <property type="entry name" value="YVTN repeat-like/Quinoprotein amine dehydrogenase"/>
    <property type="match status" value="2"/>
</dbReference>
<evidence type="ECO:0000256" key="9">
    <source>
        <dbReference type="ARBA" id="ARBA00022737"/>
    </source>
</evidence>
<dbReference type="InterPro" id="IPR039456">
    <property type="entry name" value="WDR59_mRING-H2-C3H3C2"/>
</dbReference>
<dbReference type="CDD" id="cd16692">
    <property type="entry name" value="mRING-H2-C3H3C2_WDR59"/>
    <property type="match status" value="1"/>
</dbReference>
<dbReference type="GO" id="GO:0035591">
    <property type="term" value="F:signaling adaptor activity"/>
    <property type="evidence" value="ECO:0007669"/>
    <property type="project" value="TreeGrafter"/>
</dbReference>
<evidence type="ECO:0000256" key="5">
    <source>
        <dbReference type="ARBA" id="ARBA00012104"/>
    </source>
</evidence>
<evidence type="ECO:0000259" key="19">
    <source>
        <dbReference type="PROSITE" id="PS50908"/>
    </source>
</evidence>
<dbReference type="GO" id="GO:0009443">
    <property type="term" value="P:pyridoxal 5'-phosphate salvage"/>
    <property type="evidence" value="ECO:0007669"/>
    <property type="project" value="InterPro"/>
</dbReference>
<evidence type="ECO:0000256" key="11">
    <source>
        <dbReference type="ARBA" id="ARBA00022777"/>
    </source>
</evidence>
<keyword evidence="10" id="KW-0547">Nucleotide-binding</keyword>
<dbReference type="GO" id="GO:0035859">
    <property type="term" value="C:Seh1-associated complex"/>
    <property type="evidence" value="ECO:0007669"/>
    <property type="project" value="TreeGrafter"/>
</dbReference>
<comment type="catalytic activity">
    <reaction evidence="15">
        <text>pyridoxamine + ATP = pyridoxamine 5'-phosphate + ADP + H(+)</text>
        <dbReference type="Rhea" id="RHEA:25104"/>
        <dbReference type="ChEBI" id="CHEBI:15378"/>
        <dbReference type="ChEBI" id="CHEBI:30616"/>
        <dbReference type="ChEBI" id="CHEBI:57761"/>
        <dbReference type="ChEBI" id="CHEBI:58451"/>
        <dbReference type="ChEBI" id="CHEBI:456216"/>
        <dbReference type="EC" id="2.7.1.35"/>
    </reaction>
    <physiologicalReaction direction="left-to-right" evidence="15">
        <dbReference type="Rhea" id="RHEA:25105"/>
    </physiologicalReaction>
</comment>
<evidence type="ECO:0000313" key="20">
    <source>
        <dbReference type="EMBL" id="CAB3373843.1"/>
    </source>
</evidence>
<dbReference type="InterPro" id="IPR049567">
    <property type="entry name" value="WDR59-like"/>
</dbReference>
<dbReference type="InterPro" id="IPR004625">
    <property type="entry name" value="PyrdxlKinase"/>
</dbReference>
<dbReference type="GO" id="GO:0034198">
    <property type="term" value="P:cellular response to amino acid starvation"/>
    <property type="evidence" value="ECO:0007669"/>
    <property type="project" value="TreeGrafter"/>
</dbReference>
<dbReference type="InterPro" id="IPR015943">
    <property type="entry name" value="WD40/YVTN_repeat-like_dom_sf"/>
</dbReference>
<comment type="pathway">
    <text evidence="3">Cofactor metabolism; pyridoxal 5'-phosphate salvage; pyridoxal 5'-phosphate from pyridoxal: step 1/1.</text>
</comment>
<dbReference type="Pfam" id="PF17120">
    <property type="entry name" value="zf-RING_16"/>
    <property type="match status" value="1"/>
</dbReference>
<evidence type="ECO:0000256" key="7">
    <source>
        <dbReference type="ARBA" id="ARBA00022574"/>
    </source>
</evidence>
<name>A0A8S1D0K6_9INSE</name>
<dbReference type="Pfam" id="PF00400">
    <property type="entry name" value="WD40"/>
    <property type="match status" value="1"/>
</dbReference>
<dbReference type="InterPro" id="IPR001680">
    <property type="entry name" value="WD40_rpt"/>
</dbReference>
<dbReference type="OrthoDB" id="311712at2759"/>
<evidence type="ECO:0000256" key="15">
    <source>
        <dbReference type="ARBA" id="ARBA00047310"/>
    </source>
</evidence>
<dbReference type="AlphaFoldDB" id="A0A8S1D0K6"/>
<proteinExistence type="inferred from homology"/>
<evidence type="ECO:0000256" key="3">
    <source>
        <dbReference type="ARBA" id="ARBA00005210"/>
    </source>
</evidence>
<evidence type="ECO:0000256" key="18">
    <source>
        <dbReference type="PROSITE-ProRule" id="PRU00221"/>
    </source>
</evidence>
<keyword evidence="11" id="KW-0418">Kinase</keyword>
<evidence type="ECO:0000256" key="16">
    <source>
        <dbReference type="ARBA" id="ARBA00047377"/>
    </source>
</evidence>
<evidence type="ECO:0000256" key="2">
    <source>
        <dbReference type="ARBA" id="ARBA00004835"/>
    </source>
</evidence>
<dbReference type="SUPFAM" id="SSF50978">
    <property type="entry name" value="WD40 repeat-like"/>
    <property type="match status" value="1"/>
</dbReference>
<dbReference type="NCBIfam" id="TIGR00687">
    <property type="entry name" value="pyridox_kin"/>
    <property type="match status" value="1"/>
</dbReference>
<dbReference type="InterPro" id="IPR006575">
    <property type="entry name" value="RWD_dom"/>
</dbReference>
<evidence type="ECO:0000256" key="17">
    <source>
        <dbReference type="ARBA" id="ARBA00048524"/>
    </source>
</evidence>
<keyword evidence="12" id="KW-0067">ATP-binding</keyword>
<dbReference type="InterPro" id="IPR029056">
    <property type="entry name" value="Ribokinase-like"/>
</dbReference>
<gene>
    <name evidence="20" type="ORF">CLODIP_2_CD11658</name>
</gene>
<dbReference type="EC" id="2.7.1.35" evidence="5"/>
<accession>A0A8S1D0K6</accession>
<evidence type="ECO:0000256" key="10">
    <source>
        <dbReference type="ARBA" id="ARBA00022741"/>
    </source>
</evidence>
<dbReference type="Proteomes" id="UP000494165">
    <property type="component" value="Unassembled WGS sequence"/>
</dbReference>
<dbReference type="PANTHER" id="PTHR46170">
    <property type="entry name" value="GATOR COMPLEX PROTEIN WDR59"/>
    <property type="match status" value="1"/>
</dbReference>
<evidence type="ECO:0000256" key="4">
    <source>
        <dbReference type="ARBA" id="ARBA00008805"/>
    </source>
</evidence>
<comment type="catalytic activity">
    <reaction evidence="16">
        <text>pyridoxal + ATP = pyridoxal 5'-phosphate + ADP + H(+)</text>
        <dbReference type="Rhea" id="RHEA:10224"/>
        <dbReference type="ChEBI" id="CHEBI:15378"/>
        <dbReference type="ChEBI" id="CHEBI:17310"/>
        <dbReference type="ChEBI" id="CHEBI:30616"/>
        <dbReference type="ChEBI" id="CHEBI:456216"/>
        <dbReference type="ChEBI" id="CHEBI:597326"/>
        <dbReference type="EC" id="2.7.1.35"/>
    </reaction>
    <physiologicalReaction direction="left-to-right" evidence="16">
        <dbReference type="Rhea" id="RHEA:10225"/>
    </physiologicalReaction>
</comment>
<evidence type="ECO:0000256" key="13">
    <source>
        <dbReference type="ARBA" id="ARBA00032808"/>
    </source>
</evidence>
<dbReference type="InterPro" id="IPR049566">
    <property type="entry name" value="WDR59_RTC1-like_RING_Znf"/>
</dbReference>
<keyword evidence="9" id="KW-0677">Repeat</keyword>
<dbReference type="InterPro" id="IPR036322">
    <property type="entry name" value="WD40_repeat_dom_sf"/>
</dbReference>
<protein>
    <recommendedName>
        <fullName evidence="6">Pyridoxal kinase</fullName>
        <ecNumber evidence="5">2.7.1.35</ecNumber>
    </recommendedName>
    <alternativeName>
        <fullName evidence="13">Pyridoxine kinase</fullName>
    </alternativeName>
</protein>
<comment type="similarity">
    <text evidence="4">Belongs to the pyridoxine kinase family.</text>
</comment>
<dbReference type="GO" id="GO:1904263">
    <property type="term" value="P:positive regulation of TORC1 signaling"/>
    <property type="evidence" value="ECO:0007669"/>
    <property type="project" value="TreeGrafter"/>
</dbReference>
<organism evidence="20 21">
    <name type="scientific">Cloeon dipterum</name>
    <dbReference type="NCBI Taxonomy" id="197152"/>
    <lineage>
        <taxon>Eukaryota</taxon>
        <taxon>Metazoa</taxon>
        <taxon>Ecdysozoa</taxon>
        <taxon>Arthropoda</taxon>
        <taxon>Hexapoda</taxon>
        <taxon>Insecta</taxon>
        <taxon>Pterygota</taxon>
        <taxon>Palaeoptera</taxon>
        <taxon>Ephemeroptera</taxon>
        <taxon>Pisciforma</taxon>
        <taxon>Baetidae</taxon>
        <taxon>Cloeon</taxon>
    </lineage>
</organism>
<evidence type="ECO:0000313" key="21">
    <source>
        <dbReference type="Proteomes" id="UP000494165"/>
    </source>
</evidence>
<evidence type="ECO:0000256" key="12">
    <source>
        <dbReference type="ARBA" id="ARBA00022840"/>
    </source>
</evidence>
<dbReference type="Gene3D" id="3.40.1190.20">
    <property type="match status" value="1"/>
</dbReference>
<dbReference type="Pfam" id="PF08543">
    <property type="entry name" value="Phos_pyr_kin"/>
    <property type="match status" value="1"/>
</dbReference>
<dbReference type="GO" id="GO:0008478">
    <property type="term" value="F:pyridoxal kinase activity"/>
    <property type="evidence" value="ECO:0007669"/>
    <property type="project" value="UniProtKB-EC"/>
</dbReference>